<keyword evidence="2" id="KW-0808">Transferase</keyword>
<name>A0A225DZH5_9BACT</name>
<sequence>MEPLTITAAAPLVCAGTLSPVDLLDQCLARVDRYEARVRAWVHLDRDRARKEARDLTDELARGHYRGPLHGIPIGIKDIIDVYDMPTGCGSKLWANSYARRDATVVERLHRAGAIIMGKTVTTPYAFMDPPVTRNPWNLDRTPGGSSSGSAAAVACGMCLAALGTQTGGSITRPASYCGVYSLKPTYGRVSVNGVLPLAPSLDHVGVMANCVRDLAVVFQAMAGHDHLDSRSKRAAIPECVGAIDKMIGRLERGELEERSRPRFGFLGDFFEEQAAPEIQKFASRCERDLRTLAHARTSVKKHALFPGFADVTRNHRIKMAVEAARVHGERFRRHPEDYPPKITALVEEGLILSAAEYYEADCFEVSLYENFHTGAGIEIQLSPATTDLAPDPTTTGSPLFNSPWSYLGFPTVSVPLGWSQDGMPMALQFISGALDEEHLLESAAWVDHVFRLDGAYQPRALPL</sequence>
<evidence type="ECO:0000259" key="1">
    <source>
        <dbReference type="Pfam" id="PF01425"/>
    </source>
</evidence>
<dbReference type="PANTHER" id="PTHR11895:SF176">
    <property type="entry name" value="AMIDASE AMID-RELATED"/>
    <property type="match status" value="1"/>
</dbReference>
<dbReference type="InterPro" id="IPR036928">
    <property type="entry name" value="AS_sf"/>
</dbReference>
<organism evidence="2 3">
    <name type="scientific">Fimbriiglobus ruber</name>
    <dbReference type="NCBI Taxonomy" id="1908690"/>
    <lineage>
        <taxon>Bacteria</taxon>
        <taxon>Pseudomonadati</taxon>
        <taxon>Planctomycetota</taxon>
        <taxon>Planctomycetia</taxon>
        <taxon>Gemmatales</taxon>
        <taxon>Gemmataceae</taxon>
        <taxon>Fimbriiglobus</taxon>
    </lineage>
</organism>
<protein>
    <submittedName>
        <fullName evidence="2">Aspartyl-tRNA(Asn) amidotransferase subunit A</fullName>
    </submittedName>
</protein>
<dbReference type="RefSeq" id="WP_088251897.1">
    <property type="nucleotide sequence ID" value="NZ_NIDE01000001.1"/>
</dbReference>
<reference evidence="3" key="1">
    <citation type="submission" date="2017-06" db="EMBL/GenBank/DDBJ databases">
        <title>Genome analysis of Fimbriiglobus ruber SP5, the first member of the order Planctomycetales with confirmed chitinolytic capability.</title>
        <authorList>
            <person name="Ravin N.V."/>
            <person name="Rakitin A.L."/>
            <person name="Ivanova A.A."/>
            <person name="Beletsky A.V."/>
            <person name="Kulichevskaya I.S."/>
            <person name="Mardanov A.V."/>
            <person name="Dedysh S.N."/>
        </authorList>
    </citation>
    <scope>NUCLEOTIDE SEQUENCE [LARGE SCALE GENOMIC DNA]</scope>
    <source>
        <strain evidence="3">SP5</strain>
    </source>
</reference>
<dbReference type="SUPFAM" id="SSF75304">
    <property type="entry name" value="Amidase signature (AS) enzymes"/>
    <property type="match status" value="1"/>
</dbReference>
<dbReference type="InterPro" id="IPR023631">
    <property type="entry name" value="Amidase_dom"/>
</dbReference>
<gene>
    <name evidence="2" type="ORF">FRUB_00401</name>
</gene>
<dbReference type="InterPro" id="IPR000120">
    <property type="entry name" value="Amidase"/>
</dbReference>
<dbReference type="PANTHER" id="PTHR11895">
    <property type="entry name" value="TRANSAMIDASE"/>
    <property type="match status" value="1"/>
</dbReference>
<dbReference type="AlphaFoldDB" id="A0A225DZH5"/>
<keyword evidence="3" id="KW-1185">Reference proteome</keyword>
<feature type="domain" description="Amidase" evidence="1">
    <location>
        <begin position="23"/>
        <end position="297"/>
    </location>
</feature>
<dbReference type="Proteomes" id="UP000214646">
    <property type="component" value="Unassembled WGS sequence"/>
</dbReference>
<comment type="caution">
    <text evidence="2">The sequence shown here is derived from an EMBL/GenBank/DDBJ whole genome shotgun (WGS) entry which is preliminary data.</text>
</comment>
<dbReference type="Pfam" id="PF01425">
    <property type="entry name" value="Amidase"/>
    <property type="match status" value="1"/>
</dbReference>
<proteinExistence type="predicted"/>
<dbReference type="EMBL" id="NIDE01000001">
    <property type="protein sequence ID" value="OWK46702.1"/>
    <property type="molecule type" value="Genomic_DNA"/>
</dbReference>
<evidence type="ECO:0000313" key="2">
    <source>
        <dbReference type="EMBL" id="OWK46702.1"/>
    </source>
</evidence>
<accession>A0A225DZH5</accession>
<evidence type="ECO:0000313" key="3">
    <source>
        <dbReference type="Proteomes" id="UP000214646"/>
    </source>
</evidence>
<dbReference type="Gene3D" id="3.90.1300.10">
    <property type="entry name" value="Amidase signature (AS) domain"/>
    <property type="match status" value="1"/>
</dbReference>
<dbReference type="OrthoDB" id="9811471at2"/>
<dbReference type="GO" id="GO:0016740">
    <property type="term" value="F:transferase activity"/>
    <property type="evidence" value="ECO:0007669"/>
    <property type="project" value="UniProtKB-KW"/>
</dbReference>